<organism evidence="2 3">
    <name type="scientific">Actinocatenispora rupis</name>
    <dbReference type="NCBI Taxonomy" id="519421"/>
    <lineage>
        <taxon>Bacteria</taxon>
        <taxon>Bacillati</taxon>
        <taxon>Actinomycetota</taxon>
        <taxon>Actinomycetes</taxon>
        <taxon>Micromonosporales</taxon>
        <taxon>Micromonosporaceae</taxon>
        <taxon>Actinocatenispora</taxon>
    </lineage>
</organism>
<keyword evidence="1" id="KW-1133">Transmembrane helix</keyword>
<proteinExistence type="predicted"/>
<reference evidence="2" key="1">
    <citation type="submission" date="2021-01" db="EMBL/GenBank/DDBJ databases">
        <title>Whole genome shotgun sequence of Actinocatenispora rupis NBRC 107355.</title>
        <authorList>
            <person name="Komaki H."/>
            <person name="Tamura T."/>
        </authorList>
    </citation>
    <scope>NUCLEOTIDE SEQUENCE</scope>
    <source>
        <strain evidence="2">NBRC 107355</strain>
    </source>
</reference>
<gene>
    <name evidence="2" type="ORF">Aru02nite_64090</name>
</gene>
<feature type="transmembrane region" description="Helical" evidence="1">
    <location>
        <begin position="81"/>
        <end position="98"/>
    </location>
</feature>
<dbReference type="EMBL" id="BOMB01000044">
    <property type="protein sequence ID" value="GID15520.1"/>
    <property type="molecule type" value="Genomic_DNA"/>
</dbReference>
<comment type="caution">
    <text evidence="2">The sequence shown here is derived from an EMBL/GenBank/DDBJ whole genome shotgun (WGS) entry which is preliminary data.</text>
</comment>
<keyword evidence="3" id="KW-1185">Reference proteome</keyword>
<dbReference type="Proteomes" id="UP000612808">
    <property type="component" value="Unassembled WGS sequence"/>
</dbReference>
<keyword evidence="1" id="KW-0812">Transmembrane</keyword>
<name>A0A8J3JBT1_9ACTN</name>
<evidence type="ECO:0000313" key="3">
    <source>
        <dbReference type="Proteomes" id="UP000612808"/>
    </source>
</evidence>
<accession>A0A8J3JBT1</accession>
<sequence length="147" mass="15852">MGWIFLWAFLDKLFGLSHDTLTKSAWIHGGSPTKGFLSTVATGPFAGFYHSIAGAGWADWLFMLALAGIGVALMAGIGMRIATIAGVVLLVMMWSVVLPPAGNPFLDDHLIYAGLLVALLALHAGDTLGLGRWWSHTPLVRRVPWLR</sequence>
<feature type="transmembrane region" description="Helical" evidence="1">
    <location>
        <begin position="110"/>
        <end position="134"/>
    </location>
</feature>
<evidence type="ECO:0000256" key="1">
    <source>
        <dbReference type="SAM" id="Phobius"/>
    </source>
</evidence>
<protein>
    <recommendedName>
        <fullName evidence="4">Thiosulfate dehydrogenase [quinone] large subunit</fullName>
    </recommendedName>
</protein>
<evidence type="ECO:0000313" key="2">
    <source>
        <dbReference type="EMBL" id="GID15520.1"/>
    </source>
</evidence>
<dbReference type="AlphaFoldDB" id="A0A8J3JBT1"/>
<keyword evidence="1" id="KW-0472">Membrane</keyword>
<feature type="transmembrane region" description="Helical" evidence="1">
    <location>
        <begin position="57"/>
        <end position="74"/>
    </location>
</feature>
<evidence type="ECO:0008006" key="4">
    <source>
        <dbReference type="Google" id="ProtNLM"/>
    </source>
</evidence>